<accession>A0AAN4Z159</accession>
<protein>
    <submittedName>
        <fullName evidence="1">Uncharacterized protein</fullName>
    </submittedName>
</protein>
<evidence type="ECO:0000313" key="2">
    <source>
        <dbReference type="Proteomes" id="UP001328107"/>
    </source>
</evidence>
<dbReference type="AlphaFoldDB" id="A0AAN4Z159"/>
<feature type="non-terminal residue" evidence="1">
    <location>
        <position position="193"/>
    </location>
</feature>
<proteinExistence type="predicted"/>
<comment type="caution">
    <text evidence="1">The sequence shown here is derived from an EMBL/GenBank/DDBJ whole genome shotgun (WGS) entry which is preliminary data.</text>
</comment>
<keyword evidence="2" id="KW-1185">Reference proteome</keyword>
<feature type="non-terminal residue" evidence="1">
    <location>
        <position position="1"/>
    </location>
</feature>
<sequence length="193" mass="22505">RCITVHNLRDLSFHSFLSKVWRIGANSGRIADTIRKSTILIGEEERSCLSLISYGLLMEKALPPLASLDPAICGEESVDILKEQLKIVDGLIQSLNGWRRMIDGEGYMMDEASFQMDRSSLFWWRNELREKMRKMEMKEERMAYREESKEYHSMCGEMHSLFKLCFNLNRLVEDDKWRESHDLPVRSALLAPA</sequence>
<organism evidence="1 2">
    <name type="scientific">Pristionchus mayeri</name>
    <dbReference type="NCBI Taxonomy" id="1317129"/>
    <lineage>
        <taxon>Eukaryota</taxon>
        <taxon>Metazoa</taxon>
        <taxon>Ecdysozoa</taxon>
        <taxon>Nematoda</taxon>
        <taxon>Chromadorea</taxon>
        <taxon>Rhabditida</taxon>
        <taxon>Rhabditina</taxon>
        <taxon>Diplogasteromorpha</taxon>
        <taxon>Diplogasteroidea</taxon>
        <taxon>Neodiplogasteridae</taxon>
        <taxon>Pristionchus</taxon>
    </lineage>
</organism>
<gene>
    <name evidence="1" type="ORF">PMAYCL1PPCAC_00223</name>
</gene>
<dbReference type="EMBL" id="BTRK01000001">
    <property type="protein sequence ID" value="GMR30028.1"/>
    <property type="molecule type" value="Genomic_DNA"/>
</dbReference>
<evidence type="ECO:0000313" key="1">
    <source>
        <dbReference type="EMBL" id="GMR30028.1"/>
    </source>
</evidence>
<dbReference type="Proteomes" id="UP001328107">
    <property type="component" value="Unassembled WGS sequence"/>
</dbReference>
<name>A0AAN4Z159_9BILA</name>
<reference evidence="2" key="1">
    <citation type="submission" date="2022-10" db="EMBL/GenBank/DDBJ databases">
        <title>Genome assembly of Pristionchus species.</title>
        <authorList>
            <person name="Yoshida K."/>
            <person name="Sommer R.J."/>
        </authorList>
    </citation>
    <scope>NUCLEOTIDE SEQUENCE [LARGE SCALE GENOMIC DNA]</scope>
    <source>
        <strain evidence="2">RS5460</strain>
    </source>
</reference>